<dbReference type="InterPro" id="IPR013766">
    <property type="entry name" value="Thioredoxin_domain"/>
</dbReference>
<dbReference type="eggNOG" id="COG1651">
    <property type="taxonomic scope" value="Bacteria"/>
</dbReference>
<gene>
    <name evidence="2" type="ordered locus">cce_2595</name>
</gene>
<dbReference type="GO" id="GO:0016491">
    <property type="term" value="F:oxidoreductase activity"/>
    <property type="evidence" value="ECO:0007669"/>
    <property type="project" value="InterPro"/>
</dbReference>
<evidence type="ECO:0000259" key="1">
    <source>
        <dbReference type="PROSITE" id="PS51352"/>
    </source>
</evidence>
<dbReference type="PROSITE" id="PS51352">
    <property type="entry name" value="THIOREDOXIN_2"/>
    <property type="match status" value="1"/>
</dbReference>
<protein>
    <recommendedName>
        <fullName evidence="1">Thioredoxin domain-containing protein</fullName>
    </recommendedName>
</protein>
<dbReference type="PANTHER" id="PTHR13887:SF55">
    <property type="entry name" value="SLR0313 PROTEIN"/>
    <property type="match status" value="1"/>
</dbReference>
<accession>B1WSF7</accession>
<reference evidence="2 3" key="1">
    <citation type="journal article" date="2008" name="Proc. Natl. Acad. Sci. U.S.A.">
        <title>The genome of Cyanothece 51142, a unicellular diazotrophic cyanobacterium important in the marine nitrogen cycle.</title>
        <authorList>
            <person name="Welsh E.A."/>
            <person name="Liberton M."/>
            <person name="Stoeckel J."/>
            <person name="Loh T."/>
            <person name="Elvitigala T."/>
            <person name="Wang C."/>
            <person name="Wollam A."/>
            <person name="Fulton R.S."/>
            <person name="Clifton S.W."/>
            <person name="Jacobs J.M."/>
            <person name="Aurora R."/>
            <person name="Ghosh B.K."/>
            <person name="Sherman L.A."/>
            <person name="Smith R.D."/>
            <person name="Wilson R.K."/>
            <person name="Pakrasi H.B."/>
        </authorList>
    </citation>
    <scope>NUCLEOTIDE SEQUENCE [LARGE SCALE GENOMIC DNA]</scope>
    <source>
        <strain evidence="3">ATCC 51142 / BH68</strain>
    </source>
</reference>
<dbReference type="SUPFAM" id="SSF52833">
    <property type="entry name" value="Thioredoxin-like"/>
    <property type="match status" value="1"/>
</dbReference>
<evidence type="ECO:0000313" key="2">
    <source>
        <dbReference type="EMBL" id="ACB51943.1"/>
    </source>
</evidence>
<name>B1WSF7_CROS5</name>
<dbReference type="Proteomes" id="UP000001203">
    <property type="component" value="Chromosome circular"/>
</dbReference>
<dbReference type="Pfam" id="PF18312">
    <property type="entry name" value="ScsC_N"/>
    <property type="match status" value="1"/>
</dbReference>
<dbReference type="InterPro" id="IPR001853">
    <property type="entry name" value="DSBA-like_thioredoxin_dom"/>
</dbReference>
<keyword evidence="3" id="KW-1185">Reference proteome</keyword>
<organism evidence="2 3">
    <name type="scientific">Crocosphaera subtropica (strain ATCC 51142 / BH68)</name>
    <name type="common">Cyanothece sp. (strain ATCC 51142)</name>
    <dbReference type="NCBI Taxonomy" id="43989"/>
    <lineage>
        <taxon>Bacteria</taxon>
        <taxon>Bacillati</taxon>
        <taxon>Cyanobacteriota</taxon>
        <taxon>Cyanophyceae</taxon>
        <taxon>Oscillatoriophycideae</taxon>
        <taxon>Chroococcales</taxon>
        <taxon>Aphanothecaceae</taxon>
        <taxon>Crocosphaera</taxon>
        <taxon>Crocosphaera subtropica</taxon>
    </lineage>
</organism>
<dbReference type="InterPro" id="IPR041205">
    <property type="entry name" value="ScsC_N"/>
</dbReference>
<sequence>MKKGLNSLMALLLIIGLTWIPIISVPSAQAIIEPELEKTVLDIIRQHPEVLIESVQAYQKQQQEQQKQFIQSFVSQLATHPQTIIADSPITGPLTQKNILIEFSDFQCPYCQQAYETVKTFMDSHDEVTLVYKHFPLSSIHPQAMAAAKASWAAGEQGKFWPYYDALFMQQEKLGEKLYLEIANNLNLDINQFQRNRNSKRANLAIEKDMELARQIGIQGTPLFVFNGQFFSGAVPLSTLETALSP</sequence>
<dbReference type="InterPro" id="IPR036249">
    <property type="entry name" value="Thioredoxin-like_sf"/>
</dbReference>
<feature type="domain" description="Thioredoxin" evidence="1">
    <location>
        <begin position="41"/>
        <end position="246"/>
    </location>
</feature>
<dbReference type="STRING" id="43989.cce_2595"/>
<dbReference type="KEGG" id="cyt:cce_2595"/>
<proteinExistence type="predicted"/>
<dbReference type="HOGENOM" id="CLU_000288_47_4_3"/>
<dbReference type="EMBL" id="CP000806">
    <property type="protein sequence ID" value="ACB51943.1"/>
    <property type="molecule type" value="Genomic_DNA"/>
</dbReference>
<evidence type="ECO:0000313" key="3">
    <source>
        <dbReference type="Proteomes" id="UP000001203"/>
    </source>
</evidence>
<dbReference type="OrthoDB" id="117402at2"/>
<dbReference type="Pfam" id="PF01323">
    <property type="entry name" value="DSBA"/>
    <property type="match status" value="1"/>
</dbReference>
<dbReference type="AlphaFoldDB" id="B1WSF7"/>
<dbReference type="Gene3D" id="3.40.30.10">
    <property type="entry name" value="Glutaredoxin"/>
    <property type="match status" value="1"/>
</dbReference>
<dbReference type="PANTHER" id="PTHR13887">
    <property type="entry name" value="GLUTATHIONE S-TRANSFERASE KAPPA"/>
    <property type="match status" value="1"/>
</dbReference>